<dbReference type="PROSITE" id="PS50977">
    <property type="entry name" value="HTH_TETR_2"/>
    <property type="match status" value="1"/>
</dbReference>
<dbReference type="EMBL" id="SKFG01000008">
    <property type="protein sequence ID" value="TCZ77787.1"/>
    <property type="molecule type" value="Genomic_DNA"/>
</dbReference>
<evidence type="ECO:0000313" key="6">
    <source>
        <dbReference type="EMBL" id="TCZ77787.1"/>
    </source>
</evidence>
<dbReference type="Pfam" id="PF00440">
    <property type="entry name" value="TetR_N"/>
    <property type="match status" value="1"/>
</dbReference>
<reference evidence="6 7" key="1">
    <citation type="submission" date="2019-03" db="EMBL/GenBank/DDBJ databases">
        <authorList>
            <person name="Kim M.K.M."/>
        </authorList>
    </citation>
    <scope>NUCLEOTIDE SEQUENCE [LARGE SCALE GENOMIC DNA]</scope>
    <source>
        <strain evidence="6 7">18JY21-1</strain>
    </source>
</reference>
<keyword evidence="2 4" id="KW-0238">DNA-binding</keyword>
<protein>
    <submittedName>
        <fullName evidence="6">TetR/AcrR family transcriptional regulator</fullName>
    </submittedName>
</protein>
<feature type="DNA-binding region" description="H-T-H motif" evidence="4">
    <location>
        <begin position="32"/>
        <end position="51"/>
    </location>
</feature>
<dbReference type="GO" id="GO:0045892">
    <property type="term" value="P:negative regulation of DNA-templated transcription"/>
    <property type="evidence" value="ECO:0007669"/>
    <property type="project" value="UniProtKB-ARBA"/>
</dbReference>
<evidence type="ECO:0000256" key="1">
    <source>
        <dbReference type="ARBA" id="ARBA00023015"/>
    </source>
</evidence>
<keyword evidence="3" id="KW-0804">Transcription</keyword>
<organism evidence="6 7">
    <name type="scientific">Paenibacillus albiflavus</name>
    <dbReference type="NCBI Taxonomy" id="2545760"/>
    <lineage>
        <taxon>Bacteria</taxon>
        <taxon>Bacillati</taxon>
        <taxon>Bacillota</taxon>
        <taxon>Bacilli</taxon>
        <taxon>Bacillales</taxon>
        <taxon>Paenibacillaceae</taxon>
        <taxon>Paenibacillus</taxon>
    </lineage>
</organism>
<dbReference type="InterPro" id="IPR050624">
    <property type="entry name" value="HTH-type_Tx_Regulator"/>
</dbReference>
<feature type="domain" description="HTH tetR-type" evidence="5">
    <location>
        <begin position="9"/>
        <end position="69"/>
    </location>
</feature>
<keyword evidence="7" id="KW-1185">Reference proteome</keyword>
<dbReference type="PRINTS" id="PR00455">
    <property type="entry name" value="HTHTETR"/>
</dbReference>
<evidence type="ECO:0000256" key="3">
    <source>
        <dbReference type="ARBA" id="ARBA00023163"/>
    </source>
</evidence>
<proteinExistence type="predicted"/>
<dbReference type="PANTHER" id="PTHR43479:SF21">
    <property type="entry name" value="TRANSCRIPTIONAL REGULATOR, TETR FAMILY"/>
    <property type="match status" value="1"/>
</dbReference>
<evidence type="ECO:0000259" key="5">
    <source>
        <dbReference type="PROSITE" id="PS50977"/>
    </source>
</evidence>
<evidence type="ECO:0000313" key="7">
    <source>
        <dbReference type="Proteomes" id="UP000295418"/>
    </source>
</evidence>
<comment type="caution">
    <text evidence="6">The sequence shown here is derived from an EMBL/GenBank/DDBJ whole genome shotgun (WGS) entry which is preliminary data.</text>
</comment>
<dbReference type="AlphaFoldDB" id="A0A4R4EEA8"/>
<evidence type="ECO:0000256" key="4">
    <source>
        <dbReference type="PROSITE-ProRule" id="PRU00335"/>
    </source>
</evidence>
<dbReference type="InterPro" id="IPR009057">
    <property type="entry name" value="Homeodomain-like_sf"/>
</dbReference>
<dbReference type="OrthoDB" id="113732at2"/>
<dbReference type="RefSeq" id="WP_132417870.1">
    <property type="nucleotide sequence ID" value="NZ_SKFG01000008.1"/>
</dbReference>
<dbReference type="PANTHER" id="PTHR43479">
    <property type="entry name" value="ACREF/ENVCD OPERON REPRESSOR-RELATED"/>
    <property type="match status" value="1"/>
</dbReference>
<evidence type="ECO:0000256" key="2">
    <source>
        <dbReference type="ARBA" id="ARBA00023125"/>
    </source>
</evidence>
<dbReference type="GO" id="GO:0003677">
    <property type="term" value="F:DNA binding"/>
    <property type="evidence" value="ECO:0007669"/>
    <property type="project" value="UniProtKB-UniRule"/>
</dbReference>
<gene>
    <name evidence="6" type="ORF">E0485_09945</name>
</gene>
<dbReference type="FunFam" id="1.10.10.60:FF:000141">
    <property type="entry name" value="TetR family transcriptional regulator"/>
    <property type="match status" value="1"/>
</dbReference>
<dbReference type="Gene3D" id="1.10.357.10">
    <property type="entry name" value="Tetracycline Repressor, domain 2"/>
    <property type="match status" value="1"/>
</dbReference>
<name>A0A4R4EEA8_9BACL</name>
<dbReference type="SUPFAM" id="SSF46689">
    <property type="entry name" value="Homeodomain-like"/>
    <property type="match status" value="1"/>
</dbReference>
<dbReference type="InterPro" id="IPR001647">
    <property type="entry name" value="HTH_TetR"/>
</dbReference>
<dbReference type="Proteomes" id="UP000295418">
    <property type="component" value="Unassembled WGS sequence"/>
</dbReference>
<sequence length="193" mass="21635">MNKYEMTTEKKKKAIIHAAMTLFKENGFTSVSIKEIAALADVSQVSIYNYFGSKEALIGECADIIMSDTLQKAAEILTKDISFVEKLESALLLCTENINLSISEYFSQKALSDPVLIDLLTKNINESKRTIYREYIEAGKRENVIDGTIPTETLLAFIDALNMLGNKLEFNDDLSTTIKHIHHLYLYGIIGKA</sequence>
<keyword evidence="1" id="KW-0805">Transcription regulation</keyword>
<accession>A0A4R4EEA8</accession>